<dbReference type="RefSeq" id="WP_091546692.1">
    <property type="nucleotide sequence ID" value="NZ_FMUS01000031.1"/>
</dbReference>
<proteinExistence type="predicted"/>
<dbReference type="Proteomes" id="UP000198636">
    <property type="component" value="Unassembled WGS sequence"/>
</dbReference>
<sequence>MKSLGYPVAIGDKKVIPDIFGNPHTIKNIIAPIEFIDSSGTSRLEEIIREGELVGSKGNIVDSGKYVETYDITFRKPKDAGNEAKLMIRTQKTALINQLGTFIIDRIHGTNNMWWIERVLETPSYKDKLLDFVSLVNLRIELWDGEEWIKQGEIKAGMHLLEEFLVPLDLNTIKDPVSEIKVRLSSGFGFYEIDQIAIDFSENHIINILELQLETAVFNQLLF</sequence>
<keyword evidence="2" id="KW-1185">Reference proteome</keyword>
<dbReference type="OrthoDB" id="9762933at2"/>
<evidence type="ECO:0000313" key="1">
    <source>
        <dbReference type="EMBL" id="SCZ03848.1"/>
    </source>
</evidence>
<accession>A0A1G5KUP7</accession>
<protein>
    <submittedName>
        <fullName evidence="1">Uncharacterized protein</fullName>
    </submittedName>
</protein>
<gene>
    <name evidence="1" type="ORF">SAMN03080606_03756</name>
</gene>
<evidence type="ECO:0000313" key="2">
    <source>
        <dbReference type="Proteomes" id="UP000198636"/>
    </source>
</evidence>
<organism evidence="1 2">
    <name type="scientific">Alkaliphilus peptidifermentans DSM 18978</name>
    <dbReference type="NCBI Taxonomy" id="1120976"/>
    <lineage>
        <taxon>Bacteria</taxon>
        <taxon>Bacillati</taxon>
        <taxon>Bacillota</taxon>
        <taxon>Clostridia</taxon>
        <taxon>Peptostreptococcales</taxon>
        <taxon>Natronincolaceae</taxon>
        <taxon>Alkaliphilus</taxon>
    </lineage>
</organism>
<dbReference type="AlphaFoldDB" id="A0A1G5KUP7"/>
<dbReference type="EMBL" id="FMUS01000031">
    <property type="protein sequence ID" value="SCZ03848.1"/>
    <property type="molecule type" value="Genomic_DNA"/>
</dbReference>
<name>A0A1G5KUP7_9FIRM</name>
<reference evidence="1 2" key="1">
    <citation type="submission" date="2016-10" db="EMBL/GenBank/DDBJ databases">
        <authorList>
            <person name="de Groot N.N."/>
        </authorList>
    </citation>
    <scope>NUCLEOTIDE SEQUENCE [LARGE SCALE GENOMIC DNA]</scope>
    <source>
        <strain evidence="1 2">DSM 18978</strain>
    </source>
</reference>